<organism evidence="1 2">
    <name type="scientific">Hoyosella subflava (strain DSM 45089 / JCM 17490 / NBRC 109087 / DQS3-9A1)</name>
    <name type="common">Amycolicicoccus subflavus</name>
    <dbReference type="NCBI Taxonomy" id="443218"/>
    <lineage>
        <taxon>Bacteria</taxon>
        <taxon>Bacillati</taxon>
        <taxon>Actinomycetota</taxon>
        <taxon>Actinomycetes</taxon>
        <taxon>Mycobacteriales</taxon>
        <taxon>Hoyosellaceae</taxon>
        <taxon>Hoyosella</taxon>
    </lineage>
</organism>
<name>F6EPR6_HOYSD</name>
<proteinExistence type="predicted"/>
<evidence type="ECO:0000313" key="1">
    <source>
        <dbReference type="EMBL" id="AEF40545.1"/>
    </source>
</evidence>
<protein>
    <submittedName>
        <fullName evidence="1">Uncharacterized protein</fullName>
    </submittedName>
</protein>
<dbReference type="Proteomes" id="UP000009235">
    <property type="component" value="Chromosome"/>
</dbReference>
<dbReference type="KEGG" id="asd:AS9A_2096"/>
<sequence>MGDREQPSLTRLPARQLRGVMYPVCVSKLIHHPAKFLS</sequence>
<accession>F6EPR6</accession>
<dbReference type="EMBL" id="CP002786">
    <property type="protein sequence ID" value="AEF40545.1"/>
    <property type="molecule type" value="Genomic_DNA"/>
</dbReference>
<dbReference type="AlphaFoldDB" id="F6EPR6"/>
<evidence type="ECO:0000313" key="2">
    <source>
        <dbReference type="Proteomes" id="UP000009235"/>
    </source>
</evidence>
<gene>
    <name evidence="1" type="ordered locus">AS9A_2096</name>
</gene>
<keyword evidence="2" id="KW-1185">Reference proteome</keyword>
<dbReference type="HOGENOM" id="CLU_3323719_0_0_11"/>
<reference evidence="1 2" key="1">
    <citation type="journal article" date="2011" name="J. Bacteriol.">
        <title>Complete genome sequence of Amycolicicoccus subflavus DQS3-9A1T, an actinomycete isolated from crude oil-polluted soil.</title>
        <authorList>
            <person name="Cai M."/>
            <person name="Chen W.M."/>
            <person name="Nie Y."/>
            <person name="Chi C.Q."/>
            <person name="Wang Y.N."/>
            <person name="Tang Y.Q."/>
            <person name="Li G.Y."/>
            <person name="Wu X.L."/>
        </authorList>
    </citation>
    <scope>NUCLEOTIDE SEQUENCE [LARGE SCALE GENOMIC DNA]</scope>
    <source>
        <strain evidence="2">DSM 45089 / DQS3-9A1</strain>
    </source>
</reference>
<dbReference type="STRING" id="443218.AS9A_2096"/>